<keyword evidence="2" id="KW-0378">Hydrolase</keyword>
<dbReference type="InterPro" id="IPR001590">
    <property type="entry name" value="Peptidase_M12B"/>
</dbReference>
<accession>L7LRE5</accession>
<evidence type="ECO:0000259" key="7">
    <source>
        <dbReference type="PROSITE" id="PS50215"/>
    </source>
</evidence>
<keyword evidence="3 5" id="KW-0862">Zinc</keyword>
<dbReference type="GO" id="GO:0004222">
    <property type="term" value="F:metalloendopeptidase activity"/>
    <property type="evidence" value="ECO:0007669"/>
    <property type="project" value="InterPro"/>
</dbReference>
<dbReference type="GO" id="GO:0046872">
    <property type="term" value="F:metal ion binding"/>
    <property type="evidence" value="ECO:0007669"/>
    <property type="project" value="UniProtKB-KW"/>
</dbReference>
<evidence type="ECO:0000256" key="5">
    <source>
        <dbReference type="PROSITE-ProRule" id="PRU00276"/>
    </source>
</evidence>
<keyword evidence="1 8" id="KW-0645">Protease</keyword>
<reference evidence="8" key="1">
    <citation type="submission" date="2012-11" db="EMBL/GenBank/DDBJ databases">
        <authorList>
            <person name="Lucero-Rivera Y.E."/>
            <person name="Tovar-Ramirez D."/>
        </authorList>
    </citation>
    <scope>NUCLEOTIDE SEQUENCE</scope>
    <source>
        <tissue evidence="8">Salivary gland</tissue>
    </source>
</reference>
<keyword evidence="5" id="KW-0479">Metal-binding</keyword>
<feature type="active site" evidence="5">
    <location>
        <position position="326"/>
    </location>
</feature>
<evidence type="ECO:0000313" key="8">
    <source>
        <dbReference type="EMBL" id="JAA54295.1"/>
    </source>
</evidence>
<evidence type="ECO:0000256" key="3">
    <source>
        <dbReference type="ARBA" id="ARBA00022833"/>
    </source>
</evidence>
<dbReference type="AlphaFoldDB" id="L7LRE5"/>
<proteinExistence type="evidence at transcript level"/>
<comment type="caution">
    <text evidence="5">Lacks conserved residue(s) required for the propagation of feature annotation.</text>
</comment>
<sequence length="480" mass="54716">MITIFSLSFVFNLWFSSATKEHVIVYPRLLSSRGSNEEKLLRINQQLTLNLKRSKVFSGNFMFISEENGVRIHIPMRTDDFEENLYHDDELMASVMVRTKDGVIAEGVINSTQRIMPLLGMARSEDGGIPHQLFEIEPQTPDPPKHRDYEAANITAREDGLPAFIEARSAQKTLYPEIHIVQDYAHAKAFGFRKSDVTVYFAVLFNAINLRYKKNRSVKIQLRIAAITMSTKVEQYFAYADRSRHQILDVETLERFNSYYKTNVEFKTTDLTFLVTGLDMVFYESGVLQTWTGGYTYVGGFCQESKVGMSEDIPGSYIGVTVLAHEIGHSLGCVHDGDSALSEIPGHRGSANCPWKDGYMMSYVRKNTDQYKFSPCCIADIKNVLSRPEWKCLKKRTREPIKRPGYPGQYISGSDYCRRCYPSLPNIQYDKRYGIVDCTMRCANMQDDYLLGVPDGVPCDAQRKGKKRCMLGKCVESRSE</sequence>
<dbReference type="SUPFAM" id="SSF55486">
    <property type="entry name" value="Metalloproteases ('zincins'), catalytic domain"/>
    <property type="match status" value="1"/>
</dbReference>
<dbReference type="PANTHER" id="PTHR11905:SF159">
    <property type="entry name" value="ADAM METALLOPROTEASE"/>
    <property type="match status" value="1"/>
</dbReference>
<evidence type="ECO:0000256" key="2">
    <source>
        <dbReference type="ARBA" id="ARBA00022801"/>
    </source>
</evidence>
<dbReference type="EMBL" id="GACK01010739">
    <property type="protein sequence ID" value="JAA54295.1"/>
    <property type="molecule type" value="mRNA"/>
</dbReference>
<dbReference type="CDD" id="cd04272">
    <property type="entry name" value="ZnMc_salivary_gland_MPs"/>
    <property type="match status" value="1"/>
</dbReference>
<name>L7LRE5_RHIPC</name>
<dbReference type="InterPro" id="IPR024079">
    <property type="entry name" value="MetalloPept_cat_dom_sf"/>
</dbReference>
<dbReference type="Gene3D" id="3.40.390.10">
    <property type="entry name" value="Collagenase (Catalytic Domain)"/>
    <property type="match status" value="1"/>
</dbReference>
<feature type="domain" description="Peptidase M12B" evidence="7">
    <location>
        <begin position="174"/>
        <end position="397"/>
    </location>
</feature>
<feature type="chain" id="PRO_5003980810" evidence="6">
    <location>
        <begin position="19"/>
        <end position="480"/>
    </location>
</feature>
<keyword evidence="6" id="KW-0732">Signal</keyword>
<evidence type="ECO:0000256" key="1">
    <source>
        <dbReference type="ARBA" id="ARBA00022670"/>
    </source>
</evidence>
<organism evidence="8">
    <name type="scientific">Rhipicephalus pulchellus</name>
    <name type="common">Yellow backed tick</name>
    <name type="synonym">Dermacentor pulchellus</name>
    <dbReference type="NCBI Taxonomy" id="72859"/>
    <lineage>
        <taxon>Eukaryota</taxon>
        <taxon>Metazoa</taxon>
        <taxon>Ecdysozoa</taxon>
        <taxon>Arthropoda</taxon>
        <taxon>Chelicerata</taxon>
        <taxon>Arachnida</taxon>
        <taxon>Acari</taxon>
        <taxon>Parasitiformes</taxon>
        <taxon>Ixodida</taxon>
        <taxon>Ixodoidea</taxon>
        <taxon>Ixodidae</taxon>
        <taxon>Rhipicephalinae</taxon>
        <taxon>Rhipicephalus</taxon>
        <taxon>Rhipicephalus</taxon>
    </lineage>
</organism>
<keyword evidence="4 8" id="KW-0482">Metalloprotease</keyword>
<dbReference type="InterPro" id="IPR034030">
    <property type="entry name" value="ZnMc_salivary_gland_MPs"/>
</dbReference>
<protein>
    <submittedName>
        <fullName evidence="8">Putative tick salivary metalloprotease</fullName>
    </submittedName>
</protein>
<dbReference type="Pfam" id="PF13688">
    <property type="entry name" value="Reprolysin_5"/>
    <property type="match status" value="1"/>
</dbReference>
<reference evidence="8" key="2">
    <citation type="journal article" date="2015" name="J. Proteomics">
        <title>Sexual differences in the sialomes of the zebra tick, Rhipicephalus pulchellus.</title>
        <authorList>
            <person name="Tan A.W."/>
            <person name="Francischetti I.M."/>
            <person name="Slovak M."/>
            <person name="Kini R.M."/>
            <person name="Ribeiro J.M."/>
        </authorList>
    </citation>
    <scope>NUCLEOTIDE SEQUENCE</scope>
    <source>
        <tissue evidence="8">Salivary gland</tissue>
    </source>
</reference>
<dbReference type="PROSITE" id="PS50215">
    <property type="entry name" value="ADAM_MEPRO"/>
    <property type="match status" value="1"/>
</dbReference>
<feature type="binding site" evidence="5">
    <location>
        <position position="329"/>
    </location>
    <ligand>
        <name>Zn(2+)</name>
        <dbReference type="ChEBI" id="CHEBI:29105"/>
        <note>catalytic</note>
    </ligand>
</feature>
<evidence type="ECO:0000256" key="6">
    <source>
        <dbReference type="SAM" id="SignalP"/>
    </source>
</evidence>
<evidence type="ECO:0000256" key="4">
    <source>
        <dbReference type="ARBA" id="ARBA00023049"/>
    </source>
</evidence>
<feature type="signal peptide" evidence="6">
    <location>
        <begin position="1"/>
        <end position="18"/>
    </location>
</feature>
<dbReference type="GO" id="GO:0006509">
    <property type="term" value="P:membrane protein ectodomain proteolysis"/>
    <property type="evidence" value="ECO:0007669"/>
    <property type="project" value="TreeGrafter"/>
</dbReference>
<dbReference type="PANTHER" id="PTHR11905">
    <property type="entry name" value="ADAM A DISINTEGRIN AND METALLOPROTEASE DOMAIN"/>
    <property type="match status" value="1"/>
</dbReference>
<feature type="binding site" evidence="5">
    <location>
        <position position="325"/>
    </location>
    <ligand>
        <name>Zn(2+)</name>
        <dbReference type="ChEBI" id="CHEBI:29105"/>
        <note>catalytic</note>
    </ligand>
</feature>
<feature type="binding site" evidence="5">
    <location>
        <position position="335"/>
    </location>
    <ligand>
        <name>Zn(2+)</name>
        <dbReference type="ChEBI" id="CHEBI:29105"/>
        <note>catalytic</note>
    </ligand>
</feature>